<proteinExistence type="predicted"/>
<name>A0A2T0WI50_9RHOB</name>
<organism evidence="2 3">
    <name type="scientific">Donghicola tyrosinivorans</name>
    <dbReference type="NCBI Taxonomy" id="1652492"/>
    <lineage>
        <taxon>Bacteria</taxon>
        <taxon>Pseudomonadati</taxon>
        <taxon>Pseudomonadota</taxon>
        <taxon>Alphaproteobacteria</taxon>
        <taxon>Rhodobacterales</taxon>
        <taxon>Roseobacteraceae</taxon>
        <taxon>Donghicola</taxon>
    </lineage>
</organism>
<evidence type="ECO:0000313" key="2">
    <source>
        <dbReference type="EMBL" id="PRY86393.1"/>
    </source>
</evidence>
<dbReference type="Proteomes" id="UP000238392">
    <property type="component" value="Unassembled WGS sequence"/>
</dbReference>
<dbReference type="PANTHER" id="PTHR36573">
    <property type="entry name" value="INTERMEMBRANE PHOSPHOLIPID TRANSPORT SYSTEM BINDING PROTEIN MLAC"/>
    <property type="match status" value="1"/>
</dbReference>
<protein>
    <submittedName>
        <fullName evidence="2">Phospholipid transport system substrate-binding protein</fullName>
    </submittedName>
</protein>
<reference evidence="2 3" key="1">
    <citation type="submission" date="2018-03" db="EMBL/GenBank/DDBJ databases">
        <title>Genomic Encyclopedia of Archaeal and Bacterial Type Strains, Phase II (KMG-II): from individual species to whole genera.</title>
        <authorList>
            <person name="Goeker M."/>
        </authorList>
    </citation>
    <scope>NUCLEOTIDE SEQUENCE [LARGE SCALE GENOMIC DNA]</scope>
    <source>
        <strain evidence="2 3">DSM 100212</strain>
    </source>
</reference>
<comment type="caution">
    <text evidence="2">The sequence shown here is derived from an EMBL/GenBank/DDBJ whole genome shotgun (WGS) entry which is preliminary data.</text>
</comment>
<evidence type="ECO:0000313" key="3">
    <source>
        <dbReference type="Proteomes" id="UP000238392"/>
    </source>
</evidence>
<dbReference type="PANTHER" id="PTHR36573:SF1">
    <property type="entry name" value="INTERMEMBRANE PHOSPHOLIPID TRANSPORT SYSTEM BINDING PROTEIN MLAC"/>
    <property type="match status" value="1"/>
</dbReference>
<keyword evidence="1" id="KW-0732">Signal</keyword>
<feature type="chain" id="PRO_5015749615" evidence="1">
    <location>
        <begin position="29"/>
        <end position="200"/>
    </location>
</feature>
<dbReference type="AlphaFoldDB" id="A0A2T0WI50"/>
<dbReference type="InterPro" id="IPR006311">
    <property type="entry name" value="TAT_signal"/>
</dbReference>
<dbReference type="InterPro" id="IPR008869">
    <property type="entry name" value="MlaC/ttg2D"/>
</dbReference>
<dbReference type="Pfam" id="PF05494">
    <property type="entry name" value="MlaC"/>
    <property type="match status" value="1"/>
</dbReference>
<gene>
    <name evidence="2" type="ORF">CLV74_11232</name>
</gene>
<evidence type="ECO:0000256" key="1">
    <source>
        <dbReference type="SAM" id="SignalP"/>
    </source>
</evidence>
<dbReference type="EMBL" id="PVTQ01000012">
    <property type="protein sequence ID" value="PRY86393.1"/>
    <property type="molecule type" value="Genomic_DNA"/>
</dbReference>
<dbReference type="RefSeq" id="WP_245888569.1">
    <property type="nucleotide sequence ID" value="NZ_PVTQ01000012.1"/>
</dbReference>
<dbReference type="Gene3D" id="3.10.450.710">
    <property type="entry name" value="Tgt2/MlaC"/>
    <property type="match status" value="1"/>
</dbReference>
<dbReference type="PROSITE" id="PS51318">
    <property type="entry name" value="TAT"/>
    <property type="match status" value="1"/>
</dbReference>
<keyword evidence="3" id="KW-1185">Reference proteome</keyword>
<accession>A0A2T0WI50</accession>
<sequence length="200" mass="21825">MSEFIMTRRGFTVSAVAALIAPALPAFALDQAGASRLVGTVVDSINSVIASGKSEAAMIAEFERIFIQYSDVPTIARYALGVDARSASAAQMSAFTQSFTGYISRKYGKRFREFMGGRLEVQSAKPVKSFYEVRTLAHIPGSSPFDVTFLVSDQSGKDLFFNMFIEGVNLLLTERDEIGAMLDQRRGNLDQLIVDLKKAG</sequence>
<dbReference type="InterPro" id="IPR042245">
    <property type="entry name" value="Tgt2/MlaC_sf"/>
</dbReference>
<feature type="signal peptide" evidence="1">
    <location>
        <begin position="1"/>
        <end position="28"/>
    </location>
</feature>